<keyword evidence="8" id="KW-1185">Reference proteome</keyword>
<dbReference type="GO" id="GO:0004674">
    <property type="term" value="F:protein serine/threonine kinase activity"/>
    <property type="evidence" value="ECO:0007669"/>
    <property type="project" value="TreeGrafter"/>
</dbReference>
<keyword evidence="2" id="KW-0547">Nucleotide-binding</keyword>
<dbReference type="Pfam" id="PF07714">
    <property type="entry name" value="PK_Tyr_Ser-Thr"/>
    <property type="match status" value="2"/>
</dbReference>
<organism evidence="7 8">
    <name type="scientific">Pieris brassicae</name>
    <name type="common">White butterfly</name>
    <name type="synonym">Large white butterfly</name>
    <dbReference type="NCBI Taxonomy" id="7116"/>
    <lineage>
        <taxon>Eukaryota</taxon>
        <taxon>Metazoa</taxon>
        <taxon>Ecdysozoa</taxon>
        <taxon>Arthropoda</taxon>
        <taxon>Hexapoda</taxon>
        <taxon>Insecta</taxon>
        <taxon>Pterygota</taxon>
        <taxon>Neoptera</taxon>
        <taxon>Endopterygota</taxon>
        <taxon>Lepidoptera</taxon>
        <taxon>Glossata</taxon>
        <taxon>Ditrysia</taxon>
        <taxon>Papilionoidea</taxon>
        <taxon>Pieridae</taxon>
        <taxon>Pierinae</taxon>
        <taxon>Pieris</taxon>
    </lineage>
</organism>
<accession>A0A9P0T608</accession>
<reference evidence="7" key="1">
    <citation type="submission" date="2022-05" db="EMBL/GenBank/DDBJ databases">
        <authorList>
            <person name="Okamura Y."/>
        </authorList>
    </citation>
    <scope>NUCLEOTIDE SEQUENCE</scope>
</reference>
<evidence type="ECO:0000256" key="1">
    <source>
        <dbReference type="ARBA" id="ARBA00022679"/>
    </source>
</evidence>
<dbReference type="EMBL" id="CALOZG010000004">
    <property type="protein sequence ID" value="CAH4022859.1"/>
    <property type="molecule type" value="Genomic_DNA"/>
</dbReference>
<dbReference type="InterPro" id="IPR000719">
    <property type="entry name" value="Prot_kinase_dom"/>
</dbReference>
<evidence type="ECO:0000256" key="2">
    <source>
        <dbReference type="ARBA" id="ARBA00022741"/>
    </source>
</evidence>
<evidence type="ECO:0000256" key="4">
    <source>
        <dbReference type="ARBA" id="ARBA00022840"/>
    </source>
</evidence>
<comment type="caution">
    <text evidence="7">The sequence shown here is derived from an EMBL/GenBank/DDBJ whole genome shotgun (WGS) entry which is preliminary data.</text>
</comment>
<dbReference type="InterPro" id="IPR001245">
    <property type="entry name" value="Ser-Thr/Tyr_kinase_cat_dom"/>
</dbReference>
<keyword evidence="4" id="KW-0067">ATP-binding</keyword>
<dbReference type="PROSITE" id="PS50011">
    <property type="entry name" value="PROTEIN_KINASE_DOM"/>
    <property type="match status" value="1"/>
</dbReference>
<keyword evidence="1" id="KW-0808">Transferase</keyword>
<feature type="compositionally biased region" description="Basic and acidic residues" evidence="5">
    <location>
        <begin position="49"/>
        <end position="59"/>
    </location>
</feature>
<gene>
    <name evidence="7" type="ORF">PIBRA_LOCUS4061</name>
</gene>
<feature type="region of interest" description="Disordered" evidence="5">
    <location>
        <begin position="1516"/>
        <end position="1538"/>
    </location>
</feature>
<evidence type="ECO:0000313" key="8">
    <source>
        <dbReference type="Proteomes" id="UP001152562"/>
    </source>
</evidence>
<proteinExistence type="predicted"/>
<dbReference type="PANTHER" id="PTHR44329:SF288">
    <property type="entry name" value="MITOGEN-ACTIVATED PROTEIN KINASE KINASE KINASE 20"/>
    <property type="match status" value="1"/>
</dbReference>
<protein>
    <recommendedName>
        <fullName evidence="6">Protein kinase domain-containing protein</fullName>
    </recommendedName>
</protein>
<dbReference type="Gene3D" id="3.30.200.20">
    <property type="entry name" value="Phosphorylase Kinase, domain 1"/>
    <property type="match status" value="1"/>
</dbReference>
<feature type="region of interest" description="Disordered" evidence="5">
    <location>
        <begin position="821"/>
        <end position="843"/>
    </location>
</feature>
<dbReference type="SUPFAM" id="SSF56112">
    <property type="entry name" value="Protein kinase-like (PK-like)"/>
    <property type="match status" value="1"/>
</dbReference>
<dbReference type="Gene3D" id="1.10.510.10">
    <property type="entry name" value="Transferase(Phosphotransferase) domain 1"/>
    <property type="match status" value="1"/>
</dbReference>
<feature type="domain" description="Protein kinase" evidence="6">
    <location>
        <begin position="225"/>
        <end position="547"/>
    </location>
</feature>
<name>A0A9P0T608_PIEBR</name>
<evidence type="ECO:0000256" key="3">
    <source>
        <dbReference type="ARBA" id="ARBA00022777"/>
    </source>
</evidence>
<evidence type="ECO:0000259" key="6">
    <source>
        <dbReference type="PROSITE" id="PS50011"/>
    </source>
</evidence>
<sequence>MGVFKWLRRERVTVTTSHIDNETDEATAEVGTIRTEQYKRDLAEFQARRSLGADHETPKRKSGRHSLPASCTDCAGEPSFNYDKKVQKYKKNKRYTRAYSDEKAYDGVPNIHFLFQNQVFMPGDLFHKASYSEPKRTSQRQVPEVLKQRRIEFNSEPPLFFKNNALKYDANEFLNSKGTEEVDGINEKQDKNITDDKLCEVMSELNDLDQWADEQLHDNTISTSRTEDTKSDASTLGLIVASSCNLNMALDKYKCWSQGKWGVVPVQIKKIRGVTMEQVKKKLNMEINILRKCRHPNVILLMGLYPGVNDDVHIVCERFVDSLYGILYKQGRTLSAQTAVHYTLDIANALAFLKMHGYMHTDLHSTCIVVTAQDTAKLADLSPCMRGRKETRVENNYDDYSSEPVYVNIEDTQKPTTPESEPLISARSSESYLRDGVKKNYKAYSDSEFYRWQAPELYDPDEEGFVYPCSKSDVYSLCLVLWECCNAKIPWESHTYEKLKDAYTVWQVGLRLPTDGTYPGCLLDLLQKGLRVRRDQRIDLTILQSMLQSVKENLNKIEYIVIPLRTKKSDFSSQWDSTSPAESDCQSPKTIKHNAIVHPHSSTDSSPIYHTIQKADQVDKICFLSDEDLLPAKFDNLEKSYASNCSTPVSKFRERNKEATPDLHRSDSTQYCSILSPHNVELNDQSAAAEAATAKLSRSFTPKSYKPLQITVPDFNLDSIRDIVKNQNSERASYHFDIKNYSLPNTPIARSTKLRKNAWLSGELDSREKSPEKLQELSYGEKLKDLCKEITFDGHKQEDQKQETYRETEIKENSSNFSIVESPELNRPESPVEESVRDSYTGLKRIPDPPLDFSFAELDTRPSTWSTRSVQSSLYKVEEEVLANVNVKPLVAIHEKWIHEANKKNVRSFSLPEERRASVRAVKPASHCTDTMQKSLPQLYFKPSTYRPYRASPVSPAASWKSGPFEQYFQSRDSMTKSVNFPVRDNEHKQLDLNKSTSTDDVFEPNEKVDQATETENIEDYIRDLICSELQSLCDLDVSECSNKKTEEFLNQGVTNVVEGLKEDKPTIKSFSKVTVFGNNKPLIRITFNNNERKLQVLDKNVNVVVGENSKEKLDLSIDETSTDDHLNQLKRCQAFSAIQEACSTEDLYIDDDISTHLQENFGGKLKFIPLHDSLHELVCERDDDCCLFKVKQENGCDTIYFKCDNDTDVTDGSDRRDRVIFKRSISLVEERIQRVYPRAKRQNPVAALKKLSDKLKSRPKSEVLPTINKESRALSNSSPALYSGEREVEVNIENVMAYQDSSSDECLKCSAENDEFEIIEREIEDELSNTTSMSYASHCSTPVSKFRERNKVATPDLHRSVSTQYCSILRPHNVELNDQSAAAEAATAKLSRSFTPKSYKPLQITVPDFNLDSIRDIVKNQNSERASYHFDIKNYSLPNTPIARSTKLRKNAWLSGELDSREKSPEKLQELSYGEKLKDLCKEITFEGHKQEDQKQETYRETEIKENSSNFSIVESPELNRPESPVEESVRDSYTGLKRIPDPPLDFSFAELDTRPSTWSTRSVQSSLYKVEEEVLANVNVKPLVAIHEKWIHEANKKNVRSFSLPEERPYRASPVSPAASWKSGPFEQYFQSRDSMTKSVNFPIRDNEHKRLDLNKSTSTDDVFEPNEKVDQATETENIEDYIRDLICSELQNLCFASIYLSVCSL</sequence>
<dbReference type="GO" id="GO:0005524">
    <property type="term" value="F:ATP binding"/>
    <property type="evidence" value="ECO:0007669"/>
    <property type="project" value="UniProtKB-KW"/>
</dbReference>
<dbReference type="InterPro" id="IPR011009">
    <property type="entry name" value="Kinase-like_dom_sf"/>
</dbReference>
<dbReference type="Proteomes" id="UP001152562">
    <property type="component" value="Unassembled WGS sequence"/>
</dbReference>
<evidence type="ECO:0000313" key="7">
    <source>
        <dbReference type="EMBL" id="CAH4022859.1"/>
    </source>
</evidence>
<dbReference type="InterPro" id="IPR051681">
    <property type="entry name" value="Ser/Thr_Kinases-Pseudokinases"/>
</dbReference>
<keyword evidence="3" id="KW-0418">Kinase</keyword>
<evidence type="ECO:0000256" key="5">
    <source>
        <dbReference type="SAM" id="MobiDB-lite"/>
    </source>
</evidence>
<dbReference type="PANTHER" id="PTHR44329">
    <property type="entry name" value="SERINE/THREONINE-PROTEIN KINASE TNNI3K-RELATED"/>
    <property type="match status" value="1"/>
</dbReference>
<feature type="region of interest" description="Disordered" evidence="5">
    <location>
        <begin position="49"/>
        <end position="70"/>
    </location>
</feature>